<evidence type="ECO:0000313" key="4">
    <source>
        <dbReference type="Proteomes" id="UP001589788"/>
    </source>
</evidence>
<dbReference type="SUPFAM" id="SSF51556">
    <property type="entry name" value="Metallo-dependent hydrolases"/>
    <property type="match status" value="1"/>
</dbReference>
<dbReference type="InterPro" id="IPR006680">
    <property type="entry name" value="Amidohydro-rel"/>
</dbReference>
<dbReference type="Pfam" id="PF01979">
    <property type="entry name" value="Amidohydro_1"/>
    <property type="match status" value="1"/>
</dbReference>
<dbReference type="Gene3D" id="3.20.20.140">
    <property type="entry name" value="Metal-dependent hydrolases"/>
    <property type="match status" value="1"/>
</dbReference>
<organism evidence="3 4">
    <name type="scientific">Aciditerrimonas ferrireducens</name>
    <dbReference type="NCBI Taxonomy" id="667306"/>
    <lineage>
        <taxon>Bacteria</taxon>
        <taxon>Bacillati</taxon>
        <taxon>Actinomycetota</taxon>
        <taxon>Acidimicrobiia</taxon>
        <taxon>Acidimicrobiales</taxon>
        <taxon>Acidimicrobiaceae</taxon>
        <taxon>Aciditerrimonas</taxon>
    </lineage>
</organism>
<dbReference type="PANTHER" id="PTHR43794:SF11">
    <property type="entry name" value="AMIDOHYDROLASE-RELATED DOMAIN-CONTAINING PROTEIN"/>
    <property type="match status" value="1"/>
</dbReference>
<evidence type="ECO:0000256" key="1">
    <source>
        <dbReference type="ARBA" id="ARBA00022801"/>
    </source>
</evidence>
<dbReference type="Proteomes" id="UP001589788">
    <property type="component" value="Unassembled WGS sequence"/>
</dbReference>
<proteinExistence type="predicted"/>
<protein>
    <submittedName>
        <fullName evidence="3">Amidohydrolase family protein</fullName>
    </submittedName>
</protein>
<name>A0ABV6C5T4_9ACTN</name>
<gene>
    <name evidence="3" type="ORF">ACFFRE_13080</name>
</gene>
<evidence type="ECO:0000313" key="3">
    <source>
        <dbReference type="EMBL" id="MFC0083062.1"/>
    </source>
</evidence>
<accession>A0ABV6C5T4</accession>
<dbReference type="InterPro" id="IPR050287">
    <property type="entry name" value="MTA/SAH_deaminase"/>
</dbReference>
<evidence type="ECO:0000259" key="2">
    <source>
        <dbReference type="Pfam" id="PF01979"/>
    </source>
</evidence>
<reference evidence="3 4" key="1">
    <citation type="submission" date="2024-09" db="EMBL/GenBank/DDBJ databases">
        <authorList>
            <person name="Sun Q."/>
            <person name="Mori K."/>
        </authorList>
    </citation>
    <scope>NUCLEOTIDE SEQUENCE [LARGE SCALE GENOMIC DNA]</scope>
    <source>
        <strain evidence="3 4">JCM 15389</strain>
    </source>
</reference>
<sequence length="439" mass="46314">MPPPVAARWRLVASYVVPIDPPGAVWAPGVVDVAGDRIAYAGPSEGAPAFDGPVRQLPGIVLPGMVNSHGHSPMTLLRGVGDGLRLERWLAEAIWPREARLTPDDVYWGMTLGAAELLRNGVTSTCETYFHDRALLDAAVDAGLRCVVTPGILDLPARGARWRWQAMLEAALGLVEEQQGRAGLVRVGLGPHAPYSLPDEALAAVGRAACEGDLLLSIHLAETRREVEALRAERGCSPVAHLAGLGVLDAPVLAAHGVWLEEAELTTLAERGVAVAHCPQSNAKLGSGCAPLAALLRAGVTVGLGTDGPASNDDLDLFEELRLAGLLARALAEDPSVVEAPALLSLATLGGARALRLPAGRLAEGQLADLVHLEAEDPRLVPILRPEEVPARLVWSAASHLVRDVWVGGRQVVRDGEVLGVDLGRARREVQARAERLRG</sequence>
<dbReference type="EMBL" id="JBHLYQ010000239">
    <property type="protein sequence ID" value="MFC0083062.1"/>
    <property type="molecule type" value="Genomic_DNA"/>
</dbReference>
<keyword evidence="1" id="KW-0378">Hydrolase</keyword>
<dbReference type="InterPro" id="IPR011059">
    <property type="entry name" value="Metal-dep_hydrolase_composite"/>
</dbReference>
<dbReference type="RefSeq" id="WP_377790799.1">
    <property type="nucleotide sequence ID" value="NZ_JBHLYQ010000239.1"/>
</dbReference>
<keyword evidence="4" id="KW-1185">Reference proteome</keyword>
<dbReference type="Gene3D" id="2.30.40.10">
    <property type="entry name" value="Urease, subunit C, domain 1"/>
    <property type="match status" value="1"/>
</dbReference>
<dbReference type="SUPFAM" id="SSF51338">
    <property type="entry name" value="Composite domain of metallo-dependent hydrolases"/>
    <property type="match status" value="2"/>
</dbReference>
<comment type="caution">
    <text evidence="3">The sequence shown here is derived from an EMBL/GenBank/DDBJ whole genome shotgun (WGS) entry which is preliminary data.</text>
</comment>
<dbReference type="PANTHER" id="PTHR43794">
    <property type="entry name" value="AMINOHYDROLASE SSNA-RELATED"/>
    <property type="match status" value="1"/>
</dbReference>
<feature type="domain" description="Amidohydrolase-related" evidence="2">
    <location>
        <begin position="60"/>
        <end position="412"/>
    </location>
</feature>
<dbReference type="CDD" id="cd01298">
    <property type="entry name" value="ATZ_TRZ_like"/>
    <property type="match status" value="1"/>
</dbReference>
<dbReference type="InterPro" id="IPR032466">
    <property type="entry name" value="Metal_Hydrolase"/>
</dbReference>